<dbReference type="EMBL" id="JABWUV010000025">
    <property type="protein sequence ID" value="KAF6277095.1"/>
    <property type="molecule type" value="Genomic_DNA"/>
</dbReference>
<protein>
    <submittedName>
        <fullName evidence="1">Uncharacterized protein</fullName>
    </submittedName>
</protein>
<reference evidence="1 2" key="1">
    <citation type="journal article" date="2020" name="Nature">
        <title>Six reference-quality genomes reveal evolution of bat adaptations.</title>
        <authorList>
            <person name="Jebb D."/>
            <person name="Huang Z."/>
            <person name="Pippel M."/>
            <person name="Hughes G.M."/>
            <person name="Lavrichenko K."/>
            <person name="Devanna P."/>
            <person name="Winkler S."/>
            <person name="Jermiin L.S."/>
            <person name="Skirmuntt E.C."/>
            <person name="Katzourakis A."/>
            <person name="Burkitt-Gray L."/>
            <person name="Ray D.A."/>
            <person name="Sullivan K.A.M."/>
            <person name="Roscito J.G."/>
            <person name="Kirilenko B.M."/>
            <person name="Davalos L.M."/>
            <person name="Corthals A.P."/>
            <person name="Power M.L."/>
            <person name="Jones G."/>
            <person name="Ransome R.D."/>
            <person name="Dechmann D.K.N."/>
            <person name="Locatelli A.G."/>
            <person name="Puechmaille S.J."/>
            <person name="Fedrigo O."/>
            <person name="Jarvis E.D."/>
            <person name="Hiller M."/>
            <person name="Vernes S.C."/>
            <person name="Myers E.W."/>
            <person name="Teeling E.C."/>
        </authorList>
    </citation>
    <scope>NUCLEOTIDE SEQUENCE [LARGE SCALE GENOMIC DNA]</scope>
    <source>
        <strain evidence="1">MMyoMyo1</strain>
        <tissue evidence="1">Flight muscle</tissue>
    </source>
</reference>
<evidence type="ECO:0000313" key="1">
    <source>
        <dbReference type="EMBL" id="KAF6277095.1"/>
    </source>
</evidence>
<name>A0A7J7RMC5_MYOMY</name>
<comment type="caution">
    <text evidence="1">The sequence shown here is derived from an EMBL/GenBank/DDBJ whole genome shotgun (WGS) entry which is preliminary data.</text>
</comment>
<organism evidence="1 2">
    <name type="scientific">Myotis myotis</name>
    <name type="common">Greater mouse-eared bat</name>
    <name type="synonym">Vespertilio myotis</name>
    <dbReference type="NCBI Taxonomy" id="51298"/>
    <lineage>
        <taxon>Eukaryota</taxon>
        <taxon>Metazoa</taxon>
        <taxon>Chordata</taxon>
        <taxon>Craniata</taxon>
        <taxon>Vertebrata</taxon>
        <taxon>Euteleostomi</taxon>
        <taxon>Mammalia</taxon>
        <taxon>Eutheria</taxon>
        <taxon>Laurasiatheria</taxon>
        <taxon>Chiroptera</taxon>
        <taxon>Yangochiroptera</taxon>
        <taxon>Vespertilionidae</taxon>
        <taxon>Myotis</taxon>
    </lineage>
</organism>
<evidence type="ECO:0000313" key="2">
    <source>
        <dbReference type="Proteomes" id="UP000527355"/>
    </source>
</evidence>
<dbReference type="AlphaFoldDB" id="A0A7J7RMC5"/>
<sequence length="205" mass="22633">MSHLNSCAFSGRLHTFPMVSLPKLRPRLAPSSLPGPMWSVMQMDRCQPPLALWGDRYVTTSRVTGAAVVVRGGQPGLLGGVGSRGCGRGARRAWHAPWWTRPALPRCGGQRRPDAPSFPLFQVARTHSPCRRLPWKPRPRPLVGPLPRPLLRPLCALAAFLFTVALTSHAAQHGFTAAWLVWLPPQTETLPEQGRRLRRPHLPGP</sequence>
<accession>A0A7J7RMC5</accession>
<keyword evidence="2" id="KW-1185">Reference proteome</keyword>
<proteinExistence type="predicted"/>
<gene>
    <name evidence="1" type="ORF">mMyoMyo1_010276</name>
</gene>
<dbReference type="Proteomes" id="UP000527355">
    <property type="component" value="Unassembled WGS sequence"/>
</dbReference>